<evidence type="ECO:0000313" key="2">
    <source>
        <dbReference type="EMBL" id="KLV17498.1"/>
    </source>
</evidence>
<keyword evidence="1" id="KW-0812">Transmembrane</keyword>
<keyword evidence="1" id="KW-1133">Transmembrane helix</keyword>
<evidence type="ECO:0000313" key="3">
    <source>
        <dbReference type="Proteomes" id="UP000035904"/>
    </source>
</evidence>
<proteinExistence type="predicted"/>
<dbReference type="Proteomes" id="UP000035904">
    <property type="component" value="Unassembled WGS sequence"/>
</dbReference>
<accession>A0A0J1HUY5</accession>
<dbReference type="EMBL" id="LDPG01000011">
    <property type="protein sequence ID" value="KLV17498.1"/>
    <property type="molecule type" value="Genomic_DNA"/>
</dbReference>
<feature type="transmembrane region" description="Helical" evidence="1">
    <location>
        <begin position="43"/>
        <end position="62"/>
    </location>
</feature>
<dbReference type="AlphaFoldDB" id="A0A0J1HUY5"/>
<name>A0A0J1HUY5_BACAN</name>
<sequence length="88" mass="10187">MSDLNRCQKLLVGYKYKLCISVIALMALDALLIKGFIDMFSAILNSSLLVLTVVALFTLGYYRKKYHYYKVMVYGEEEFTQLVTVTHY</sequence>
<comment type="caution">
    <text evidence="2">The sequence shown here is derived from an EMBL/GenBank/DDBJ whole genome shotgun (WGS) entry which is preliminary data.</text>
</comment>
<reference evidence="2 3" key="1">
    <citation type="submission" date="2015-05" db="EMBL/GenBank/DDBJ databases">
        <title>Whole genome sequence and identification of bacterial endophytes from Costus igneus.</title>
        <authorList>
            <person name="Lee Y.P."/>
            <person name="Gan H.M."/>
            <person name="Eng W."/>
            <person name="Wheatley M.S."/>
            <person name="Caraballo A."/>
            <person name="Polter S."/>
            <person name="Savka M.A."/>
            <person name="Hudson A.O."/>
        </authorList>
    </citation>
    <scope>NUCLEOTIDE SEQUENCE [LARGE SCALE GENOMIC DNA]</scope>
    <source>
        <strain evidence="2 3">RIT375</strain>
    </source>
</reference>
<protein>
    <submittedName>
        <fullName evidence="2">Uncharacterized protein</fullName>
    </submittedName>
</protein>
<dbReference type="PATRIC" id="fig|1392.242.peg.1192"/>
<evidence type="ECO:0000256" key="1">
    <source>
        <dbReference type="SAM" id="Phobius"/>
    </source>
</evidence>
<gene>
    <name evidence="2" type="ORF">ABW01_16580</name>
</gene>
<keyword evidence="1" id="KW-0472">Membrane</keyword>
<feature type="transmembrane region" description="Helical" evidence="1">
    <location>
        <begin position="18"/>
        <end position="37"/>
    </location>
</feature>
<dbReference type="RefSeq" id="WP_047956865.1">
    <property type="nucleotide sequence ID" value="NZ_LDPG01000011.1"/>
</dbReference>
<organism evidence="2 3">
    <name type="scientific">Bacillus anthracis</name>
    <name type="common">anthrax bacterium</name>
    <dbReference type="NCBI Taxonomy" id="1392"/>
    <lineage>
        <taxon>Bacteria</taxon>
        <taxon>Bacillati</taxon>
        <taxon>Bacillota</taxon>
        <taxon>Bacilli</taxon>
        <taxon>Bacillales</taxon>
        <taxon>Bacillaceae</taxon>
        <taxon>Bacillus</taxon>
        <taxon>Bacillus cereus group</taxon>
    </lineage>
</organism>